<name>A0A0M0JZC1_9EUKA</name>
<protein>
    <submittedName>
        <fullName evidence="2">Morn repeat-containing protein</fullName>
    </submittedName>
</protein>
<evidence type="ECO:0000313" key="2">
    <source>
        <dbReference type="EMBL" id="KOO31919.1"/>
    </source>
</evidence>
<organism evidence="2 3">
    <name type="scientific">Chrysochromulina tobinii</name>
    <dbReference type="NCBI Taxonomy" id="1460289"/>
    <lineage>
        <taxon>Eukaryota</taxon>
        <taxon>Haptista</taxon>
        <taxon>Haptophyta</taxon>
        <taxon>Prymnesiophyceae</taxon>
        <taxon>Prymnesiales</taxon>
        <taxon>Chrysochromulinaceae</taxon>
        <taxon>Chrysochromulina</taxon>
    </lineage>
</organism>
<keyword evidence="3" id="KW-1185">Reference proteome</keyword>
<dbReference type="Proteomes" id="UP000037460">
    <property type="component" value="Unassembled WGS sequence"/>
</dbReference>
<dbReference type="SMART" id="SM00698">
    <property type="entry name" value="MORN"/>
    <property type="match status" value="5"/>
</dbReference>
<dbReference type="Gene3D" id="2.20.110.10">
    <property type="entry name" value="Histone H3 K4-specific methyltransferase SET7/9 N-terminal domain"/>
    <property type="match status" value="2"/>
</dbReference>
<dbReference type="EMBL" id="JWZX01001898">
    <property type="protein sequence ID" value="KOO31919.1"/>
    <property type="molecule type" value="Genomic_DNA"/>
</dbReference>
<dbReference type="GO" id="GO:0005829">
    <property type="term" value="C:cytosol"/>
    <property type="evidence" value="ECO:0007669"/>
    <property type="project" value="TreeGrafter"/>
</dbReference>
<gene>
    <name evidence="2" type="ORF">Ctob_013533</name>
</gene>
<keyword evidence="1" id="KW-0677">Repeat</keyword>
<dbReference type="SUPFAM" id="SSF82185">
    <property type="entry name" value="Histone H3 K4-specific methyltransferase SET7/9 N-terminal domain"/>
    <property type="match status" value="1"/>
</dbReference>
<dbReference type="Pfam" id="PF02493">
    <property type="entry name" value="MORN"/>
    <property type="match status" value="5"/>
</dbReference>
<dbReference type="PANTHER" id="PTHR43215">
    <property type="entry name" value="RADIAL SPOKE HEAD 1 HOMOLOG"/>
    <property type="match status" value="1"/>
</dbReference>
<evidence type="ECO:0000313" key="3">
    <source>
        <dbReference type="Proteomes" id="UP000037460"/>
    </source>
</evidence>
<comment type="caution">
    <text evidence="2">The sequence shown here is derived from an EMBL/GenBank/DDBJ whole genome shotgun (WGS) entry which is preliminary data.</text>
</comment>
<dbReference type="InterPro" id="IPR003409">
    <property type="entry name" value="MORN"/>
</dbReference>
<proteinExistence type="predicted"/>
<sequence length="499" mass="54620">MALNERLEDALRSGAIKLIVADRVRDGTIHTKIVRRQDIEARELAEHLALFETPDDAIALLRGNGREIASLTYGWVSTDDPDPSGEYLRAVCRFLKSELGAHVRAIFWDFASLPQKPRSKSDKSDAKMVATALKVMPDVYASVLGTMVMRHRSVPARPASLDGEVIILADDKATEAAVRGALEAHGALENVSTEGIIRAAHCPGLKATLERLPPKLVEIDGEAPTVTSDPYGSAHEGASLRVQRVRSSLHEAFFTSKGDRALVVKLYNEHIAKLGNVMVRCCEAMDGEYEGELNAAGEMEGLGTKRYADGSVYEGEWEANHKAGRGKMRGADGNVYEGEYSDGQREGRGIYRYPSGATYDGQWKAGKMDGRGTYHFANGNVYEGEYRADKKEGRGAFKYADGDIEVSCFEAGARVGEGVRWAADKHMAWRLHDGQPVEVISLEEAKRLIERIRVSDALQPNGIYLDVSSTFFHSNPALNPITDAITSAFTTIRTTEVSA</sequence>
<accession>A0A0M0JZC1</accession>
<reference evidence="3" key="1">
    <citation type="journal article" date="2015" name="PLoS Genet.">
        <title>Genome Sequence and Transcriptome Analyses of Chrysochromulina tobin: Metabolic Tools for Enhanced Algal Fitness in the Prominent Order Prymnesiales (Haptophyceae).</title>
        <authorList>
            <person name="Hovde B.T."/>
            <person name="Deodato C.R."/>
            <person name="Hunsperger H.M."/>
            <person name="Ryken S.A."/>
            <person name="Yost W."/>
            <person name="Jha R.K."/>
            <person name="Patterson J."/>
            <person name="Monnat R.J. Jr."/>
            <person name="Barlow S.B."/>
            <person name="Starkenburg S.R."/>
            <person name="Cattolico R.A."/>
        </authorList>
    </citation>
    <scope>NUCLEOTIDE SEQUENCE</scope>
    <source>
        <strain evidence="3">CCMP291</strain>
    </source>
</reference>
<dbReference type="OrthoDB" id="294378at2759"/>
<dbReference type="PANTHER" id="PTHR43215:SF14">
    <property type="entry name" value="RADIAL SPOKE HEAD 1 HOMOLOG"/>
    <property type="match status" value="1"/>
</dbReference>
<evidence type="ECO:0000256" key="1">
    <source>
        <dbReference type="ARBA" id="ARBA00022737"/>
    </source>
</evidence>
<dbReference type="AlphaFoldDB" id="A0A0M0JZC1"/>